<organism evidence="8 9">
    <name type="scientific">Muriicola soli</name>
    <dbReference type="NCBI Taxonomy" id="2507538"/>
    <lineage>
        <taxon>Bacteria</taxon>
        <taxon>Pseudomonadati</taxon>
        <taxon>Bacteroidota</taxon>
        <taxon>Flavobacteriia</taxon>
        <taxon>Flavobacteriales</taxon>
        <taxon>Flavobacteriaceae</taxon>
        <taxon>Muriicola</taxon>
    </lineage>
</organism>
<protein>
    <submittedName>
        <fullName evidence="8">RagB/SusD family nutrient uptake outer membrane protein</fullName>
    </submittedName>
</protein>
<feature type="domain" description="RagB/SusD" evidence="6">
    <location>
        <begin position="327"/>
        <end position="409"/>
    </location>
</feature>
<dbReference type="OrthoDB" id="630434at2"/>
<keyword evidence="3" id="KW-0732">Signal</keyword>
<keyword evidence="4" id="KW-0472">Membrane</keyword>
<name>A0A411E817_9FLAO</name>
<dbReference type="InterPro" id="IPR011990">
    <property type="entry name" value="TPR-like_helical_dom_sf"/>
</dbReference>
<dbReference type="GO" id="GO:0009279">
    <property type="term" value="C:cell outer membrane"/>
    <property type="evidence" value="ECO:0007669"/>
    <property type="project" value="UniProtKB-SubCell"/>
</dbReference>
<dbReference type="Pfam" id="PF14322">
    <property type="entry name" value="SusD-like_3"/>
    <property type="match status" value="1"/>
</dbReference>
<dbReference type="AlphaFoldDB" id="A0A411E817"/>
<dbReference type="InterPro" id="IPR012944">
    <property type="entry name" value="SusD_RagB_dom"/>
</dbReference>
<sequence length="446" mass="49882">MKKHHIFLLVCILFFGCDNNLDIEPTNTLTPETLLDDPDNLDRLLLGAYAFADNHLAGEFQTVSELLANEGNLAYRGTFAQFFQFDRKEVIATNGFIRFLWANAYRSINLCNIVLNNLDLAEDPALRDRLEGEAKFMRGLLYFEMVRYFALPYEAAGGNTQLGLPIVFDGVTDVSQLSYPSRKSVEEVYTQILSDLQDAYDLLPPENGFRADAFAAQALLARVYLQQGNYAAARDAADDVLQNSGHSLAPDLPSAFNNEVDGIEDILAWQITTQDGTNNFNTYWATIQFGGRSQTADITIEPPFFDLFTGLDDRASFFYSGNGTTVSSKWQGQFANAPFLRIAEMHLIRAESNFREGTSVGLSPEVEINALRARSNAAPIIGATLQDILEERQRELAFEGHRFHDAKRLQEVIDGIPYDADQLVMPIPQDDIDTNPNLEQNPGYNN</sequence>
<comment type="subcellular location">
    <subcellularLocation>
        <location evidence="1">Cell outer membrane</location>
    </subcellularLocation>
</comment>
<proteinExistence type="inferred from homology"/>
<reference evidence="8 9" key="1">
    <citation type="submission" date="2019-01" db="EMBL/GenBank/DDBJ databases">
        <title>Muriicola soli sp. nov., isolated from soil.</title>
        <authorList>
            <person name="Kang H.J."/>
            <person name="Kim S.B."/>
        </authorList>
    </citation>
    <scope>NUCLEOTIDE SEQUENCE [LARGE SCALE GENOMIC DNA]</scope>
    <source>
        <strain evidence="8 9">MMS17-SY002</strain>
    </source>
</reference>
<evidence type="ECO:0000256" key="1">
    <source>
        <dbReference type="ARBA" id="ARBA00004442"/>
    </source>
</evidence>
<dbReference type="EMBL" id="CP035544">
    <property type="protein sequence ID" value="QBA63829.1"/>
    <property type="molecule type" value="Genomic_DNA"/>
</dbReference>
<evidence type="ECO:0000256" key="4">
    <source>
        <dbReference type="ARBA" id="ARBA00023136"/>
    </source>
</evidence>
<evidence type="ECO:0000313" key="8">
    <source>
        <dbReference type="EMBL" id="QBA63829.1"/>
    </source>
</evidence>
<evidence type="ECO:0000259" key="7">
    <source>
        <dbReference type="Pfam" id="PF14322"/>
    </source>
</evidence>
<dbReference type="Proteomes" id="UP000290889">
    <property type="component" value="Chromosome"/>
</dbReference>
<keyword evidence="9" id="KW-1185">Reference proteome</keyword>
<accession>A0A411E817</accession>
<comment type="similarity">
    <text evidence="2">Belongs to the SusD family.</text>
</comment>
<dbReference type="PROSITE" id="PS51257">
    <property type="entry name" value="PROKAR_LIPOPROTEIN"/>
    <property type="match status" value="1"/>
</dbReference>
<gene>
    <name evidence="8" type="ORF">EQY75_04335</name>
</gene>
<evidence type="ECO:0000256" key="2">
    <source>
        <dbReference type="ARBA" id="ARBA00006275"/>
    </source>
</evidence>
<keyword evidence="5" id="KW-0998">Cell outer membrane</keyword>
<feature type="domain" description="SusD-like N-terminal" evidence="7">
    <location>
        <begin position="21"/>
        <end position="225"/>
    </location>
</feature>
<dbReference type="SUPFAM" id="SSF48452">
    <property type="entry name" value="TPR-like"/>
    <property type="match status" value="1"/>
</dbReference>
<dbReference type="Pfam" id="PF07980">
    <property type="entry name" value="SusD_RagB"/>
    <property type="match status" value="1"/>
</dbReference>
<evidence type="ECO:0000313" key="9">
    <source>
        <dbReference type="Proteomes" id="UP000290889"/>
    </source>
</evidence>
<evidence type="ECO:0000259" key="6">
    <source>
        <dbReference type="Pfam" id="PF07980"/>
    </source>
</evidence>
<evidence type="ECO:0000256" key="5">
    <source>
        <dbReference type="ARBA" id="ARBA00023237"/>
    </source>
</evidence>
<dbReference type="InterPro" id="IPR033985">
    <property type="entry name" value="SusD-like_N"/>
</dbReference>
<dbReference type="CDD" id="cd08977">
    <property type="entry name" value="SusD"/>
    <property type="match status" value="1"/>
</dbReference>
<dbReference type="KEGG" id="mur:EQY75_04335"/>
<evidence type="ECO:0000256" key="3">
    <source>
        <dbReference type="ARBA" id="ARBA00022729"/>
    </source>
</evidence>
<dbReference type="Gene3D" id="1.25.40.390">
    <property type="match status" value="1"/>
</dbReference>
<dbReference type="RefSeq" id="WP_129603189.1">
    <property type="nucleotide sequence ID" value="NZ_CP035544.1"/>
</dbReference>